<dbReference type="OrthoDB" id="5764958at2"/>
<feature type="transmembrane region" description="Helical" evidence="1">
    <location>
        <begin position="132"/>
        <end position="151"/>
    </location>
</feature>
<sequence>MNKVIFAVFLASAGYAVYFWLKLRSGFSMMNPVMIWTDIIDKHSFFFGRFEILLQVSAIALGVMQFYPETEKKRFRISCHLPVNEYAMTGSMVFFGISVITLLWIFDAAVVYLSARVYFPYEIYSEAPVVMFYWYLTAVVIYIFVSSFTLEPVWKQKFKLGIMLGAFSGFFAVSVYNSDRTILMLSCMLAVMFIPVLFYPALRFRKGA</sequence>
<dbReference type="KEGG" id="gtl:EP073_10335"/>
<reference evidence="2 3" key="1">
    <citation type="submission" date="2019-01" db="EMBL/GenBank/DDBJ databases">
        <title>Geovibrio thiophilus DSM 11263, complete genome.</title>
        <authorList>
            <person name="Spring S."/>
            <person name="Bunk B."/>
            <person name="Sproer C."/>
        </authorList>
    </citation>
    <scope>NUCLEOTIDE SEQUENCE [LARGE SCALE GENOMIC DNA]</scope>
    <source>
        <strain evidence="2 3">DSM 11263</strain>
    </source>
</reference>
<evidence type="ECO:0000313" key="2">
    <source>
        <dbReference type="EMBL" id="QAR33787.1"/>
    </source>
</evidence>
<keyword evidence="1" id="KW-0472">Membrane</keyword>
<feature type="transmembrane region" description="Helical" evidence="1">
    <location>
        <begin position="46"/>
        <end position="67"/>
    </location>
</feature>
<dbReference type="Proteomes" id="UP000287502">
    <property type="component" value="Chromosome"/>
</dbReference>
<evidence type="ECO:0000313" key="3">
    <source>
        <dbReference type="Proteomes" id="UP000287502"/>
    </source>
</evidence>
<evidence type="ECO:0000256" key="1">
    <source>
        <dbReference type="SAM" id="Phobius"/>
    </source>
</evidence>
<name>A0A410K027_9BACT</name>
<proteinExistence type="predicted"/>
<keyword evidence="3" id="KW-1185">Reference proteome</keyword>
<feature type="transmembrane region" description="Helical" evidence="1">
    <location>
        <begin position="88"/>
        <end position="112"/>
    </location>
</feature>
<feature type="transmembrane region" description="Helical" evidence="1">
    <location>
        <begin position="182"/>
        <end position="202"/>
    </location>
</feature>
<dbReference type="EMBL" id="CP035108">
    <property type="protein sequence ID" value="QAR33787.1"/>
    <property type="molecule type" value="Genomic_DNA"/>
</dbReference>
<organism evidence="2 3">
    <name type="scientific">Geovibrio thiophilus</name>
    <dbReference type="NCBI Taxonomy" id="139438"/>
    <lineage>
        <taxon>Bacteria</taxon>
        <taxon>Pseudomonadati</taxon>
        <taxon>Deferribacterota</taxon>
        <taxon>Deferribacteres</taxon>
        <taxon>Deferribacterales</taxon>
        <taxon>Geovibrionaceae</taxon>
        <taxon>Geovibrio</taxon>
    </lineage>
</organism>
<dbReference type="RefSeq" id="WP_128467073.1">
    <property type="nucleotide sequence ID" value="NZ_CP035108.1"/>
</dbReference>
<feature type="transmembrane region" description="Helical" evidence="1">
    <location>
        <begin position="158"/>
        <end position="176"/>
    </location>
</feature>
<evidence type="ECO:0008006" key="4">
    <source>
        <dbReference type="Google" id="ProtNLM"/>
    </source>
</evidence>
<accession>A0A410K027</accession>
<keyword evidence="1" id="KW-1133">Transmembrane helix</keyword>
<keyword evidence="1" id="KW-0812">Transmembrane</keyword>
<gene>
    <name evidence="2" type="ORF">EP073_10335</name>
</gene>
<dbReference type="AlphaFoldDB" id="A0A410K027"/>
<protein>
    <recommendedName>
        <fullName evidence="4">ABC transporter permease</fullName>
    </recommendedName>
</protein>